<evidence type="ECO:0008006" key="3">
    <source>
        <dbReference type="Google" id="ProtNLM"/>
    </source>
</evidence>
<accession>A0A1S7UA31</accession>
<dbReference type="Pfam" id="PF12189">
    <property type="entry name" value="VirE1"/>
    <property type="match status" value="1"/>
</dbReference>
<dbReference type="Proteomes" id="UP000192140">
    <property type="component" value="Unassembled WGS sequence"/>
</dbReference>
<dbReference type="GO" id="GO:0006457">
    <property type="term" value="P:protein folding"/>
    <property type="evidence" value="ECO:0007669"/>
    <property type="project" value="InterPro"/>
</dbReference>
<comment type="caution">
    <text evidence="1">The sequence shown here is derived from an EMBL/GenBank/DDBJ whole genome shotgun (WGS) entry which is preliminary data.</text>
</comment>
<evidence type="ECO:0000313" key="1">
    <source>
        <dbReference type="EMBL" id="CVI63662.1"/>
    </source>
</evidence>
<organism evidence="1 2">
    <name type="scientific">Agrobacterium deltaense NCPPB 1641</name>
    <dbReference type="NCBI Taxonomy" id="1183425"/>
    <lineage>
        <taxon>Bacteria</taxon>
        <taxon>Pseudomonadati</taxon>
        <taxon>Pseudomonadota</taxon>
        <taxon>Alphaproteobacteria</taxon>
        <taxon>Hyphomicrobiales</taxon>
        <taxon>Rhizobiaceae</taxon>
        <taxon>Rhizobium/Agrobacterium group</taxon>
        <taxon>Agrobacterium</taxon>
    </lineage>
</organism>
<dbReference type="AlphaFoldDB" id="A0A1S7UA31"/>
<dbReference type="EMBL" id="FCNP01000049">
    <property type="protein sequence ID" value="CVI63662.1"/>
    <property type="molecule type" value="Genomic_DNA"/>
</dbReference>
<name>A0A1S7UA31_9HYPH</name>
<protein>
    <recommendedName>
        <fullName evidence="3">Protein virE1</fullName>
    </recommendedName>
</protein>
<sequence>MATIKFGTDKSTGKLTAVDEERIDEECQLRDNSDSAFTALDVEMIALEDFIRQCPLPHKQTAD</sequence>
<proteinExistence type="predicted"/>
<keyword evidence="2" id="KW-1185">Reference proteome</keyword>
<dbReference type="InterPro" id="IPR024237">
    <property type="entry name" value="VirE1"/>
</dbReference>
<evidence type="ECO:0000313" key="2">
    <source>
        <dbReference type="Proteomes" id="UP000192140"/>
    </source>
</evidence>
<dbReference type="RefSeq" id="WP_080855239.1">
    <property type="nucleotide sequence ID" value="NZ_LT009777.1"/>
</dbReference>
<gene>
    <name evidence="1" type="ORF">AGR7A_pAt20321</name>
</gene>
<reference evidence="1" key="1">
    <citation type="submission" date="2016-01" db="EMBL/GenBank/DDBJ databases">
        <authorList>
            <person name="Regsiter A."/>
            <person name="william w."/>
        </authorList>
    </citation>
    <scope>NUCLEOTIDE SEQUENCE</scope>
    <source>
        <strain evidence="1">NCPPB 1641</strain>
    </source>
</reference>